<evidence type="ECO:0000256" key="1">
    <source>
        <dbReference type="ARBA" id="ARBA00007465"/>
    </source>
</evidence>
<dbReference type="InterPro" id="IPR018079">
    <property type="entry name" value="Ribosomal_uS4_CS"/>
</dbReference>
<dbReference type="AlphaFoldDB" id="U7D8N8"/>
<keyword evidence="4 7" id="KW-0689">Ribosomal protein</keyword>
<evidence type="ECO:0000256" key="5">
    <source>
        <dbReference type="ARBA" id="ARBA00023274"/>
    </source>
</evidence>
<dbReference type="InterPro" id="IPR001912">
    <property type="entry name" value="Ribosomal_uS4_N"/>
</dbReference>
<dbReference type="PATRIC" id="fig|1313304.3.peg.1580"/>
<dbReference type="NCBIfam" id="TIGR01017">
    <property type="entry name" value="rpsD_bact"/>
    <property type="match status" value="1"/>
</dbReference>
<evidence type="ECO:0000256" key="4">
    <source>
        <dbReference type="ARBA" id="ARBA00022980"/>
    </source>
</evidence>
<dbReference type="GO" id="GO:0019843">
    <property type="term" value="F:rRNA binding"/>
    <property type="evidence" value="ECO:0007669"/>
    <property type="project" value="UniProtKB-UniRule"/>
</dbReference>
<evidence type="ECO:0000259" key="10">
    <source>
        <dbReference type="SMART" id="SM00363"/>
    </source>
</evidence>
<dbReference type="SMART" id="SM01390">
    <property type="entry name" value="Ribosomal_S4"/>
    <property type="match status" value="1"/>
</dbReference>
<dbReference type="GO" id="GO:0003735">
    <property type="term" value="F:structural constituent of ribosome"/>
    <property type="evidence" value="ECO:0007669"/>
    <property type="project" value="InterPro"/>
</dbReference>
<dbReference type="STRING" id="1313304.CALK_1660"/>
<feature type="domain" description="RNA-binding S4" evidence="10">
    <location>
        <begin position="94"/>
        <end position="158"/>
    </location>
</feature>
<dbReference type="EMBL" id="ASJR01000013">
    <property type="protein sequence ID" value="ERP31457.1"/>
    <property type="molecule type" value="Genomic_DNA"/>
</dbReference>
<dbReference type="CDD" id="cd00165">
    <property type="entry name" value="S4"/>
    <property type="match status" value="1"/>
</dbReference>
<dbReference type="SUPFAM" id="SSF55174">
    <property type="entry name" value="Alpha-L RNA-binding motif"/>
    <property type="match status" value="1"/>
</dbReference>
<dbReference type="Pfam" id="PF00163">
    <property type="entry name" value="Ribosomal_S4"/>
    <property type="match status" value="1"/>
</dbReference>
<comment type="subunit">
    <text evidence="7">Part of the 30S ribosomal subunit. Contacts protein S5. The interaction surface between S4 and S5 is involved in control of translational fidelity.</text>
</comment>
<proteinExistence type="inferred from homology"/>
<gene>
    <name evidence="7" type="primary">rpsD</name>
    <name evidence="12" type="ORF">CALK_1660</name>
</gene>
<dbReference type="InterPro" id="IPR036986">
    <property type="entry name" value="S4_RNA-bd_sf"/>
</dbReference>
<keyword evidence="5 7" id="KW-0687">Ribonucleoprotein</keyword>
<evidence type="ECO:0000313" key="12">
    <source>
        <dbReference type="EMBL" id="ERP31457.1"/>
    </source>
</evidence>
<dbReference type="GO" id="GO:0006412">
    <property type="term" value="P:translation"/>
    <property type="evidence" value="ECO:0007669"/>
    <property type="project" value="UniProtKB-UniRule"/>
</dbReference>
<reference evidence="12 13" key="1">
    <citation type="journal article" date="2013" name="Environ. Microbiol.">
        <title>Genome analysis of Chitinivibrio alkaliphilus gen. nov., sp. nov., a novel extremely haloalkaliphilic anaerobic chitinolytic bacterium from the candidate phylum Termite Group 3.</title>
        <authorList>
            <person name="Sorokin D.Y."/>
            <person name="Gumerov V.M."/>
            <person name="Rakitin A.L."/>
            <person name="Beletsky A.V."/>
            <person name="Damste J.S."/>
            <person name="Muyzer G."/>
            <person name="Mardanov A.V."/>
            <person name="Ravin N.V."/>
        </authorList>
    </citation>
    <scope>NUCLEOTIDE SEQUENCE [LARGE SCALE GENOMIC DNA]</scope>
    <source>
        <strain evidence="12 13">ACht1</strain>
    </source>
</reference>
<dbReference type="PANTHER" id="PTHR11831">
    <property type="entry name" value="30S 40S RIBOSOMAL PROTEIN"/>
    <property type="match status" value="1"/>
</dbReference>
<evidence type="ECO:0000256" key="7">
    <source>
        <dbReference type="HAMAP-Rule" id="MF_01306"/>
    </source>
</evidence>
<sequence>MSRNLKPKAKIVRRFRSNIFENEKYSRILDKKPAPPGPKKKRRPNVSEYGKQLGEKQKIRYSYGLSERQFRNTFKKAKQLKGVTDGNMITLLESRLDNVVYRLGMASTRSQARQLVNHNHIRVNGKKMDIPSYTVCENDVITVRDRNKSKKLVQDYIAENAGKTIPEWLEFSKVDGTGKILRKPQREDVVLPGDIQLVVEFYSK</sequence>
<protein>
    <recommendedName>
        <fullName evidence="6 7">Small ribosomal subunit protein uS4</fullName>
    </recommendedName>
</protein>
<name>U7D8N8_9BACT</name>
<evidence type="ECO:0000256" key="9">
    <source>
        <dbReference type="SAM" id="MobiDB-lite"/>
    </source>
</evidence>
<dbReference type="PROSITE" id="PS50889">
    <property type="entry name" value="S4"/>
    <property type="match status" value="1"/>
</dbReference>
<dbReference type="InterPro" id="IPR005709">
    <property type="entry name" value="Ribosomal_uS4_bac-type"/>
</dbReference>
<dbReference type="SMART" id="SM00363">
    <property type="entry name" value="S4"/>
    <property type="match status" value="1"/>
</dbReference>
<dbReference type="Pfam" id="PF01479">
    <property type="entry name" value="S4"/>
    <property type="match status" value="1"/>
</dbReference>
<keyword evidence="13" id="KW-1185">Reference proteome</keyword>
<dbReference type="PANTHER" id="PTHR11831:SF4">
    <property type="entry name" value="SMALL RIBOSOMAL SUBUNIT PROTEIN US4M"/>
    <property type="match status" value="1"/>
</dbReference>
<dbReference type="OrthoDB" id="9803672at2"/>
<evidence type="ECO:0000256" key="8">
    <source>
        <dbReference type="RuleBase" id="RU003699"/>
    </source>
</evidence>
<dbReference type="RefSeq" id="WP_022637106.1">
    <property type="nucleotide sequence ID" value="NZ_ASJR01000013.1"/>
</dbReference>
<evidence type="ECO:0000313" key="13">
    <source>
        <dbReference type="Proteomes" id="UP000017148"/>
    </source>
</evidence>
<dbReference type="Proteomes" id="UP000017148">
    <property type="component" value="Unassembled WGS sequence"/>
</dbReference>
<keyword evidence="3 7" id="KW-0694">RNA-binding</keyword>
<feature type="region of interest" description="Disordered" evidence="9">
    <location>
        <begin position="26"/>
        <end position="51"/>
    </location>
</feature>
<dbReference type="Gene3D" id="1.10.1050.10">
    <property type="entry name" value="Ribosomal Protein S4 Delta 41, Chain A, domain 1"/>
    <property type="match status" value="1"/>
</dbReference>
<organism evidence="12 13">
    <name type="scientific">Chitinivibrio alkaliphilus ACht1</name>
    <dbReference type="NCBI Taxonomy" id="1313304"/>
    <lineage>
        <taxon>Bacteria</taxon>
        <taxon>Pseudomonadati</taxon>
        <taxon>Fibrobacterota</taxon>
        <taxon>Chitinivibrionia</taxon>
        <taxon>Chitinivibrionales</taxon>
        <taxon>Chitinivibrionaceae</taxon>
        <taxon>Chitinivibrio</taxon>
    </lineage>
</organism>
<dbReference type="GO" id="GO:0015935">
    <property type="term" value="C:small ribosomal subunit"/>
    <property type="evidence" value="ECO:0007669"/>
    <property type="project" value="InterPro"/>
</dbReference>
<comment type="function">
    <text evidence="7">With S5 and S12 plays an important role in translational accuracy.</text>
</comment>
<comment type="caution">
    <text evidence="12">The sequence shown here is derived from an EMBL/GenBank/DDBJ whole genome shotgun (WGS) entry which is preliminary data.</text>
</comment>
<dbReference type="eggNOG" id="COG0522">
    <property type="taxonomic scope" value="Bacteria"/>
</dbReference>
<dbReference type="InterPro" id="IPR022801">
    <property type="entry name" value="Ribosomal_uS4"/>
</dbReference>
<comment type="similarity">
    <text evidence="1 7 8">Belongs to the universal ribosomal protein uS4 family.</text>
</comment>
<dbReference type="InterPro" id="IPR002942">
    <property type="entry name" value="S4_RNA-bd"/>
</dbReference>
<feature type="domain" description="Small ribosomal subunit protein uS4 N-terminal" evidence="11">
    <location>
        <begin position="3"/>
        <end position="93"/>
    </location>
</feature>
<evidence type="ECO:0000256" key="2">
    <source>
        <dbReference type="ARBA" id="ARBA00022730"/>
    </source>
</evidence>
<dbReference type="FunFam" id="3.10.290.10:FF:000001">
    <property type="entry name" value="30S ribosomal protein S4"/>
    <property type="match status" value="1"/>
</dbReference>
<dbReference type="PROSITE" id="PS00632">
    <property type="entry name" value="RIBOSOMAL_S4"/>
    <property type="match status" value="1"/>
</dbReference>
<keyword evidence="2 7" id="KW-0699">rRNA-binding</keyword>
<dbReference type="Gene3D" id="3.10.290.10">
    <property type="entry name" value="RNA-binding S4 domain"/>
    <property type="match status" value="1"/>
</dbReference>
<dbReference type="GO" id="GO:0042274">
    <property type="term" value="P:ribosomal small subunit biogenesis"/>
    <property type="evidence" value="ECO:0007669"/>
    <property type="project" value="TreeGrafter"/>
</dbReference>
<dbReference type="NCBIfam" id="NF003717">
    <property type="entry name" value="PRK05327.1"/>
    <property type="match status" value="1"/>
</dbReference>
<evidence type="ECO:0000259" key="11">
    <source>
        <dbReference type="SMART" id="SM01390"/>
    </source>
</evidence>
<evidence type="ECO:0000256" key="6">
    <source>
        <dbReference type="ARBA" id="ARBA00035254"/>
    </source>
</evidence>
<comment type="function">
    <text evidence="7">One of the primary rRNA binding proteins, it binds directly to 16S rRNA where it nucleates assembly of the body of the 30S subunit.</text>
</comment>
<dbReference type="HAMAP" id="MF_01306_B">
    <property type="entry name" value="Ribosomal_uS4_B"/>
    <property type="match status" value="1"/>
</dbReference>
<evidence type="ECO:0000256" key="3">
    <source>
        <dbReference type="ARBA" id="ARBA00022884"/>
    </source>
</evidence>
<accession>U7D8N8</accession>